<dbReference type="STRING" id="640938.TR210_989"/>
<dbReference type="Proteomes" id="UP000076878">
    <property type="component" value="Unassembled WGS sequence"/>
</dbReference>
<dbReference type="EMBL" id="FJNB01000005">
    <property type="protein sequence ID" value="CZQ91718.1"/>
    <property type="molecule type" value="Genomic_DNA"/>
</dbReference>
<reference evidence="3 5" key="2">
    <citation type="submission" date="2016-10" db="EMBL/GenBank/DDBJ databases">
        <authorList>
            <person name="Varghese N."/>
            <person name="Submissions S."/>
        </authorList>
    </citation>
    <scope>NUCLEOTIDE SEQUENCE [LARGE SCALE GENOMIC DNA]</scope>
    <source>
        <strain evidence="3 5">DSM 22150</strain>
    </source>
</reference>
<sequence length="210" mass="23665">MNWDKLYNGTEKIYDCLRLNSAIILGTLLGLGIFGLAPSLQAAHHVAKALHRQQGMNFYSSFFFYYRTHFISSNQIFLAIVALYGLPMLAVQQLFLPHLGTAALLVFLVSQGAMLATVNTLFAMYEFYELPLRSYFPSALKFLTYNPFGCLLALLWLGICSTVSYMLPGLLSFLSVGVWVYGNMGLYLKYFEDNEEKLKGAQLKNDTEMA</sequence>
<evidence type="ECO:0000313" key="5">
    <source>
        <dbReference type="Proteomes" id="UP000199280"/>
    </source>
</evidence>
<dbReference type="InterPro" id="IPR006938">
    <property type="entry name" value="DUF624"/>
</dbReference>
<evidence type="ECO:0000313" key="3">
    <source>
        <dbReference type="EMBL" id="SEI76227.1"/>
    </source>
</evidence>
<dbReference type="AlphaFoldDB" id="A0A143YKT9"/>
<reference evidence="2 4" key="1">
    <citation type="submission" date="2016-02" db="EMBL/GenBank/DDBJ databases">
        <authorList>
            <person name="Wen L."/>
            <person name="He K."/>
            <person name="Yang H."/>
        </authorList>
    </citation>
    <scope>NUCLEOTIDE SEQUENCE [LARGE SCALE GENOMIC DNA]</scope>
    <source>
        <strain evidence="2">Trichococcus_R210</strain>
    </source>
</reference>
<evidence type="ECO:0000313" key="2">
    <source>
        <dbReference type="EMBL" id="CZQ91718.1"/>
    </source>
</evidence>
<dbReference type="Proteomes" id="UP000199280">
    <property type="component" value="Unassembled WGS sequence"/>
</dbReference>
<name>A0A143YKT9_9LACT</name>
<feature type="transmembrane region" description="Helical" evidence="1">
    <location>
        <begin position="64"/>
        <end position="86"/>
    </location>
</feature>
<evidence type="ECO:0000313" key="4">
    <source>
        <dbReference type="Proteomes" id="UP000076878"/>
    </source>
</evidence>
<feature type="transmembrane region" description="Helical" evidence="1">
    <location>
        <begin position="98"/>
        <end position="122"/>
    </location>
</feature>
<feature type="transmembrane region" description="Helical" evidence="1">
    <location>
        <begin position="20"/>
        <end position="43"/>
    </location>
</feature>
<dbReference type="Pfam" id="PF04854">
    <property type="entry name" value="DUF624"/>
    <property type="match status" value="1"/>
</dbReference>
<proteinExistence type="predicted"/>
<feature type="transmembrane region" description="Helical" evidence="1">
    <location>
        <begin position="165"/>
        <end position="188"/>
    </location>
</feature>
<gene>
    <name evidence="3" type="ORF">SAMN05216375_103121</name>
    <name evidence="2" type="ORF">TR210_989</name>
</gene>
<dbReference type="EMBL" id="FNYT01000003">
    <property type="protein sequence ID" value="SEI76227.1"/>
    <property type="molecule type" value="Genomic_DNA"/>
</dbReference>
<accession>A0A143YKT9</accession>
<evidence type="ECO:0000256" key="1">
    <source>
        <dbReference type="SAM" id="Phobius"/>
    </source>
</evidence>
<keyword evidence="1" id="KW-1133">Transmembrane helix</keyword>
<organism evidence="2 4">
    <name type="scientific">Trichococcus ilyis</name>
    <dbReference type="NCBI Taxonomy" id="640938"/>
    <lineage>
        <taxon>Bacteria</taxon>
        <taxon>Bacillati</taxon>
        <taxon>Bacillota</taxon>
        <taxon>Bacilli</taxon>
        <taxon>Lactobacillales</taxon>
        <taxon>Carnobacteriaceae</taxon>
        <taxon>Trichococcus</taxon>
    </lineage>
</organism>
<keyword evidence="1" id="KW-0472">Membrane</keyword>
<feature type="transmembrane region" description="Helical" evidence="1">
    <location>
        <begin position="142"/>
        <end position="159"/>
    </location>
</feature>
<protein>
    <submittedName>
        <fullName evidence="3">Uncharacterized membrane protein YesL</fullName>
    </submittedName>
</protein>
<keyword evidence="5" id="KW-1185">Reference proteome</keyword>
<keyword evidence="1" id="KW-0812">Transmembrane</keyword>
<dbReference type="OrthoDB" id="2182676at2"/>
<dbReference type="RefSeq" id="WP_068622147.1">
    <property type="nucleotide sequence ID" value="NZ_FJNB01000005.1"/>
</dbReference>